<dbReference type="PANTHER" id="PTHR23335:SF29">
    <property type="entry name" value="CALMODULIN-BINDING TRANSCRIPTION ACTIVATOR 1"/>
    <property type="match status" value="1"/>
</dbReference>
<dbReference type="PANTHER" id="PTHR23335">
    <property type="entry name" value="CALMODULIN-BINDING TRANSCRIPTION ACTIVATOR CAMTA"/>
    <property type="match status" value="1"/>
</dbReference>
<dbReference type="Gene3D" id="1.25.40.20">
    <property type="entry name" value="Ankyrin repeat-containing domain"/>
    <property type="match status" value="2"/>
</dbReference>
<dbReference type="GeneID" id="116193997"/>
<proteinExistence type="predicted"/>
<dbReference type="SMART" id="SM00248">
    <property type="entry name" value="ANK"/>
    <property type="match status" value="2"/>
</dbReference>
<gene>
    <name evidence="3" type="primary">LOC116193997</name>
</gene>
<keyword evidence="1" id="KW-0040">ANK repeat</keyword>
<dbReference type="GO" id="GO:0003690">
    <property type="term" value="F:double-stranded DNA binding"/>
    <property type="evidence" value="ECO:0007669"/>
    <property type="project" value="TreeGrafter"/>
</dbReference>
<reference evidence="2" key="1">
    <citation type="journal article" date="2020" name="Plant Biotechnol. J.">
        <title>The pomegranate (Punica granatum L.) draft genome dissects genetic divergence between soft- and hard-seeded cultivars.</title>
        <authorList>
            <person name="Luo X."/>
            <person name="Li H."/>
            <person name="Wu Z."/>
            <person name="Yao W."/>
            <person name="Zhao P."/>
            <person name="Cao D."/>
            <person name="Yu H."/>
            <person name="Li K."/>
            <person name="Poudel K."/>
            <person name="Zhao D."/>
            <person name="Zhang F."/>
            <person name="Xia X."/>
            <person name="Chen L."/>
            <person name="Wang Q."/>
            <person name="Jing D."/>
            <person name="Cao S."/>
        </authorList>
    </citation>
    <scope>NUCLEOTIDE SEQUENCE [LARGE SCALE GENOMIC DNA]</scope>
    <source>
        <strain evidence="2">cv. Tunisia</strain>
    </source>
</reference>
<evidence type="ECO:0000256" key="1">
    <source>
        <dbReference type="PROSITE-ProRule" id="PRU00023"/>
    </source>
</evidence>
<sequence length="274" mass="30514">MIAERINGASSLASKFWDFNWYNLLEDVSAVLKHSIKTYRKGTDCRSILEESKRGGTVLACSEVREFDYRAGSANVDVRDVYSFYMNEIHFHTQLEKLLSMSSIRNLDISYEGLMEKRKIINKIIALKEEDENVQVLEAASESSFQSQTKERALQTITKEKLYSWLLHKVVEGGKGPCLLDEQGQGVLHLAVALGYDWAIRPILAAGVSINFRDANGWTALHWAAFYGREQTVAALVSHGASPGVLSDPSPEFPLGRTPADLASVNGHKGISYE</sequence>
<dbReference type="AlphaFoldDB" id="A0A6P8C506"/>
<evidence type="ECO:0000313" key="3">
    <source>
        <dbReference type="RefSeq" id="XP_031378597.1"/>
    </source>
</evidence>
<dbReference type="GO" id="GO:0006357">
    <property type="term" value="P:regulation of transcription by RNA polymerase II"/>
    <property type="evidence" value="ECO:0007669"/>
    <property type="project" value="TreeGrafter"/>
</dbReference>
<organism evidence="2 3">
    <name type="scientific">Punica granatum</name>
    <name type="common">Pomegranate</name>
    <dbReference type="NCBI Taxonomy" id="22663"/>
    <lineage>
        <taxon>Eukaryota</taxon>
        <taxon>Viridiplantae</taxon>
        <taxon>Streptophyta</taxon>
        <taxon>Embryophyta</taxon>
        <taxon>Tracheophyta</taxon>
        <taxon>Spermatophyta</taxon>
        <taxon>Magnoliopsida</taxon>
        <taxon>eudicotyledons</taxon>
        <taxon>Gunneridae</taxon>
        <taxon>Pentapetalae</taxon>
        <taxon>rosids</taxon>
        <taxon>malvids</taxon>
        <taxon>Myrtales</taxon>
        <taxon>Lythraceae</taxon>
        <taxon>Punica</taxon>
    </lineage>
</organism>
<dbReference type="PROSITE" id="PS50088">
    <property type="entry name" value="ANK_REPEAT"/>
    <property type="match status" value="2"/>
</dbReference>
<name>A0A6P8C506_PUNGR</name>
<dbReference type="InterPro" id="IPR036770">
    <property type="entry name" value="Ankyrin_rpt-contain_sf"/>
</dbReference>
<dbReference type="Pfam" id="PF12796">
    <property type="entry name" value="Ank_2"/>
    <property type="match status" value="1"/>
</dbReference>
<dbReference type="OrthoDB" id="1854229at2759"/>
<protein>
    <submittedName>
        <fullName evidence="3">Calmodulin-binding transcription activator 1-like</fullName>
    </submittedName>
</protein>
<dbReference type="PROSITE" id="PS50297">
    <property type="entry name" value="ANK_REP_REGION"/>
    <property type="match status" value="1"/>
</dbReference>
<dbReference type="SUPFAM" id="SSF48403">
    <property type="entry name" value="Ankyrin repeat"/>
    <property type="match status" value="1"/>
</dbReference>
<evidence type="ECO:0000313" key="2">
    <source>
        <dbReference type="Proteomes" id="UP000515151"/>
    </source>
</evidence>
<dbReference type="InterPro" id="IPR002110">
    <property type="entry name" value="Ankyrin_rpt"/>
</dbReference>
<dbReference type="GO" id="GO:0003712">
    <property type="term" value="F:transcription coregulator activity"/>
    <property type="evidence" value="ECO:0007669"/>
    <property type="project" value="TreeGrafter"/>
</dbReference>
<dbReference type="Proteomes" id="UP000515151">
    <property type="component" value="Chromosome 2"/>
</dbReference>
<accession>A0A6P8C506</accession>
<dbReference type="GO" id="GO:0005634">
    <property type="term" value="C:nucleus"/>
    <property type="evidence" value="ECO:0007669"/>
    <property type="project" value="TreeGrafter"/>
</dbReference>
<reference evidence="3" key="2">
    <citation type="submission" date="2025-08" db="UniProtKB">
        <authorList>
            <consortium name="RefSeq"/>
        </authorList>
    </citation>
    <scope>IDENTIFICATION</scope>
    <source>
        <tissue evidence="3">Leaf</tissue>
    </source>
</reference>
<keyword evidence="2" id="KW-1185">Reference proteome</keyword>
<dbReference type="RefSeq" id="XP_031378597.1">
    <property type="nucleotide sequence ID" value="XM_031522737.1"/>
</dbReference>
<feature type="repeat" description="ANK" evidence="1">
    <location>
        <begin position="183"/>
        <end position="215"/>
    </location>
</feature>
<feature type="repeat" description="ANK" evidence="1">
    <location>
        <begin position="216"/>
        <end position="248"/>
    </location>
</feature>